<name>A0A168LYU8_ABSGL</name>
<reference evidence="1" key="1">
    <citation type="submission" date="2016-04" db="EMBL/GenBank/DDBJ databases">
        <authorList>
            <person name="Evans L.H."/>
            <person name="Alamgir A."/>
            <person name="Owens N."/>
            <person name="Weber N.D."/>
            <person name="Virtaneva K."/>
            <person name="Barbian K."/>
            <person name="Babar A."/>
            <person name="Rosenke K."/>
        </authorList>
    </citation>
    <scope>NUCLEOTIDE SEQUENCE [LARGE SCALE GENOMIC DNA]</scope>
    <source>
        <strain evidence="1">CBS 101.48</strain>
    </source>
</reference>
<evidence type="ECO:0000313" key="1">
    <source>
        <dbReference type="EMBL" id="SAL97708.1"/>
    </source>
</evidence>
<sequence>MVPAPSRTSSLNDTILNKPNNSFIVLLTTTPPTPHIAHVDDKDRWQKVVVDIFLVHIGQNKRAQKVIQLGDNGDRFCRHVSKDVSDMVLYSMIESILLQGIDDIRAQHEQVFGICSSSDKGSDNRLILIVPLSMSYFSEDVRDGAGTIGV</sequence>
<protein>
    <submittedName>
        <fullName evidence="1">Uncharacterized protein</fullName>
    </submittedName>
</protein>
<accession>A0A168LYU8</accession>
<keyword evidence="2" id="KW-1185">Reference proteome</keyword>
<dbReference type="Proteomes" id="UP000078561">
    <property type="component" value="Unassembled WGS sequence"/>
</dbReference>
<dbReference type="AlphaFoldDB" id="A0A168LYU8"/>
<dbReference type="InParanoid" id="A0A168LYU8"/>
<evidence type="ECO:0000313" key="2">
    <source>
        <dbReference type="Proteomes" id="UP000078561"/>
    </source>
</evidence>
<gene>
    <name evidence="1" type="primary">ABSGL_03216.1 scaffold 4278</name>
</gene>
<proteinExistence type="predicted"/>
<organism evidence="1">
    <name type="scientific">Absidia glauca</name>
    <name type="common">Pin mould</name>
    <dbReference type="NCBI Taxonomy" id="4829"/>
    <lineage>
        <taxon>Eukaryota</taxon>
        <taxon>Fungi</taxon>
        <taxon>Fungi incertae sedis</taxon>
        <taxon>Mucoromycota</taxon>
        <taxon>Mucoromycotina</taxon>
        <taxon>Mucoromycetes</taxon>
        <taxon>Mucorales</taxon>
        <taxon>Cunninghamellaceae</taxon>
        <taxon>Absidia</taxon>
    </lineage>
</organism>
<dbReference type="EMBL" id="LT551908">
    <property type="protein sequence ID" value="SAL97708.1"/>
    <property type="molecule type" value="Genomic_DNA"/>
</dbReference>